<proteinExistence type="predicted"/>
<evidence type="ECO:0000313" key="3">
    <source>
        <dbReference type="Proteomes" id="UP001069090"/>
    </source>
</evidence>
<dbReference type="SUPFAM" id="SSF46894">
    <property type="entry name" value="C-terminal effector domain of the bipartite response regulators"/>
    <property type="match status" value="1"/>
</dbReference>
<evidence type="ECO:0000313" key="2">
    <source>
        <dbReference type="EMBL" id="MCZ0866356.1"/>
    </source>
</evidence>
<dbReference type="AlphaFoldDB" id="A0A9J6RPB3"/>
<keyword evidence="3" id="KW-1185">Reference proteome</keyword>
<accession>A0A9J6RPB3</accession>
<organism evidence="2 3">
    <name type="scientific">Dasania phycosphaerae</name>
    <dbReference type="NCBI Taxonomy" id="2950436"/>
    <lineage>
        <taxon>Bacteria</taxon>
        <taxon>Pseudomonadati</taxon>
        <taxon>Pseudomonadota</taxon>
        <taxon>Gammaproteobacteria</taxon>
        <taxon>Cellvibrionales</taxon>
        <taxon>Spongiibacteraceae</taxon>
        <taxon>Dasania</taxon>
    </lineage>
</organism>
<dbReference type="EMBL" id="JAPTGG010000012">
    <property type="protein sequence ID" value="MCZ0866356.1"/>
    <property type="molecule type" value="Genomic_DNA"/>
</dbReference>
<dbReference type="InterPro" id="IPR000792">
    <property type="entry name" value="Tscrpt_reg_LuxR_C"/>
</dbReference>
<dbReference type="GO" id="GO:0006355">
    <property type="term" value="P:regulation of DNA-templated transcription"/>
    <property type="evidence" value="ECO:0007669"/>
    <property type="project" value="InterPro"/>
</dbReference>
<reference evidence="2 3" key="1">
    <citation type="submission" date="2022-12" db="EMBL/GenBank/DDBJ databases">
        <title>Dasania phycosphaerae sp. nov., isolated from particulate material of the south coast of Korea.</title>
        <authorList>
            <person name="Jiang Y."/>
        </authorList>
    </citation>
    <scope>NUCLEOTIDE SEQUENCE [LARGE SCALE GENOMIC DNA]</scope>
    <source>
        <strain evidence="2 3">GY-19</strain>
    </source>
</reference>
<gene>
    <name evidence="2" type="ORF">O0V09_14180</name>
</gene>
<dbReference type="RefSeq" id="WP_258332520.1">
    <property type="nucleotide sequence ID" value="NZ_JAPTGG010000012.1"/>
</dbReference>
<dbReference type="Gene3D" id="1.10.10.10">
    <property type="entry name" value="Winged helix-like DNA-binding domain superfamily/Winged helix DNA-binding domain"/>
    <property type="match status" value="1"/>
</dbReference>
<dbReference type="InterPro" id="IPR036388">
    <property type="entry name" value="WH-like_DNA-bd_sf"/>
</dbReference>
<name>A0A9J6RPB3_9GAMM</name>
<sequence length="270" mass="30824">MKLTLSDCAKFIDSLGSNDFLNQLLQFIHRYIPTQTLQLHRLQLSAGKNSIDDVEYFGSASMGDCPITTIDEGGRDLLLRYSLYSRECPDIQRFENLTSGTNAWISSPTDIQSKSLRDFYFDEGYFRQFAVYAALRQHSIYVLWLGRLHNDNDFSQVDLAILQQLSELLSPLLAQHANSIQAQLSLKQRPVDLQLKVQQQLSRNNIVLSKRELEVCLGILQGQQAPEIALKLGVAKTSIATYKKRAFEKIGVKTQQQFFNWCFLRPTVLN</sequence>
<comment type="caution">
    <text evidence="2">The sequence shown here is derived from an EMBL/GenBank/DDBJ whole genome shotgun (WGS) entry which is preliminary data.</text>
</comment>
<dbReference type="SMART" id="SM00421">
    <property type="entry name" value="HTH_LUXR"/>
    <property type="match status" value="1"/>
</dbReference>
<dbReference type="Pfam" id="PF00196">
    <property type="entry name" value="GerE"/>
    <property type="match status" value="1"/>
</dbReference>
<dbReference type="Proteomes" id="UP001069090">
    <property type="component" value="Unassembled WGS sequence"/>
</dbReference>
<evidence type="ECO:0000259" key="1">
    <source>
        <dbReference type="PROSITE" id="PS00622"/>
    </source>
</evidence>
<dbReference type="GO" id="GO:0003677">
    <property type="term" value="F:DNA binding"/>
    <property type="evidence" value="ECO:0007669"/>
    <property type="project" value="InterPro"/>
</dbReference>
<feature type="domain" description="HTH luxR-type" evidence="1">
    <location>
        <begin position="222"/>
        <end position="249"/>
    </location>
</feature>
<dbReference type="PROSITE" id="PS00622">
    <property type="entry name" value="HTH_LUXR_1"/>
    <property type="match status" value="1"/>
</dbReference>
<dbReference type="InterPro" id="IPR016032">
    <property type="entry name" value="Sig_transdc_resp-reg_C-effctor"/>
</dbReference>
<protein>
    <submittedName>
        <fullName evidence="2">Helix-turn-helix transcriptional regulator</fullName>
    </submittedName>
</protein>